<feature type="transmembrane region" description="Helical" evidence="1">
    <location>
        <begin position="185"/>
        <end position="204"/>
    </location>
</feature>
<name>A0A432YU54_9GAMM</name>
<comment type="caution">
    <text evidence="2">The sequence shown here is derived from an EMBL/GenBank/DDBJ whole genome shotgun (WGS) entry which is preliminary data.</text>
</comment>
<protein>
    <submittedName>
        <fullName evidence="2">Regulatory signaling modulator protein AmpE</fullName>
    </submittedName>
</protein>
<dbReference type="AlphaFoldDB" id="A0A432YU54"/>
<dbReference type="Pfam" id="PF17113">
    <property type="entry name" value="AmpE"/>
    <property type="match status" value="1"/>
</dbReference>
<evidence type="ECO:0000256" key="1">
    <source>
        <dbReference type="SAM" id="Phobius"/>
    </source>
</evidence>
<accession>A0A432YU54</accession>
<keyword evidence="1" id="KW-0472">Membrane</keyword>
<proteinExistence type="predicted"/>
<dbReference type="PANTHER" id="PTHR38684:SF1">
    <property type="entry name" value="PROTEIN AMPE"/>
    <property type="match status" value="1"/>
</dbReference>
<dbReference type="Proteomes" id="UP000288361">
    <property type="component" value="Unassembled WGS sequence"/>
</dbReference>
<reference evidence="2 3" key="1">
    <citation type="journal article" date="2011" name="Front. Microbiol.">
        <title>Genomic signatures of strain selection and enhancement in Bacillus atrophaeus var. globigii, a historical biowarfare simulant.</title>
        <authorList>
            <person name="Gibbons H.S."/>
            <person name="Broomall S.M."/>
            <person name="McNew L.A."/>
            <person name="Daligault H."/>
            <person name="Chapman C."/>
            <person name="Bruce D."/>
            <person name="Karavis M."/>
            <person name="Krepps M."/>
            <person name="McGregor P.A."/>
            <person name="Hong C."/>
            <person name="Park K.H."/>
            <person name="Akmal A."/>
            <person name="Feldman A."/>
            <person name="Lin J.S."/>
            <person name="Chang W.E."/>
            <person name="Higgs B.W."/>
            <person name="Demirev P."/>
            <person name="Lindquist J."/>
            <person name="Liem A."/>
            <person name="Fochler E."/>
            <person name="Read T.D."/>
            <person name="Tapia R."/>
            <person name="Johnson S."/>
            <person name="Bishop-Lilly K.A."/>
            <person name="Detter C."/>
            <person name="Han C."/>
            <person name="Sozhamannan S."/>
            <person name="Rosenzweig C.N."/>
            <person name="Skowronski E.W."/>
        </authorList>
    </citation>
    <scope>NUCLEOTIDE SEQUENCE [LARGE SCALE GENOMIC DNA]</scope>
    <source>
        <strain evidence="2 3">TPS4-2</strain>
    </source>
</reference>
<dbReference type="NCBIfam" id="NF008219">
    <property type="entry name" value="PRK10987.1"/>
    <property type="match status" value="1"/>
</dbReference>
<dbReference type="InterPro" id="IPR031347">
    <property type="entry name" value="AmpE"/>
</dbReference>
<dbReference type="GO" id="GO:0005886">
    <property type="term" value="C:plasma membrane"/>
    <property type="evidence" value="ECO:0007669"/>
    <property type="project" value="TreeGrafter"/>
</dbReference>
<evidence type="ECO:0000313" key="3">
    <source>
        <dbReference type="Proteomes" id="UP000288361"/>
    </source>
</evidence>
<feature type="transmembrane region" description="Helical" evidence="1">
    <location>
        <begin position="58"/>
        <end position="86"/>
    </location>
</feature>
<dbReference type="GO" id="GO:0046677">
    <property type="term" value="P:response to antibiotic"/>
    <property type="evidence" value="ECO:0007669"/>
    <property type="project" value="TreeGrafter"/>
</dbReference>
<feature type="transmembrane region" description="Helical" evidence="1">
    <location>
        <begin position="261"/>
        <end position="277"/>
    </location>
</feature>
<dbReference type="InterPro" id="IPR052966">
    <property type="entry name" value="Beta-lactamase_Reg"/>
</dbReference>
<feature type="transmembrane region" description="Helical" evidence="1">
    <location>
        <begin position="141"/>
        <end position="165"/>
    </location>
</feature>
<organism evidence="2 3">
    <name type="scientific">Idiomarina piscisalsi</name>
    <dbReference type="NCBI Taxonomy" id="1096243"/>
    <lineage>
        <taxon>Bacteria</taxon>
        <taxon>Pseudomonadati</taxon>
        <taxon>Pseudomonadota</taxon>
        <taxon>Gammaproteobacteria</taxon>
        <taxon>Alteromonadales</taxon>
        <taxon>Idiomarinaceae</taxon>
        <taxon>Idiomarina</taxon>
    </lineage>
</organism>
<dbReference type="EMBL" id="PIQA01000003">
    <property type="protein sequence ID" value="RUO66849.1"/>
    <property type="molecule type" value="Genomic_DNA"/>
</dbReference>
<keyword evidence="1" id="KW-1133">Transmembrane helix</keyword>
<gene>
    <name evidence="2" type="ORF">CWI73_06115</name>
</gene>
<evidence type="ECO:0000313" key="2">
    <source>
        <dbReference type="EMBL" id="RUO66849.1"/>
    </source>
</evidence>
<dbReference type="PANTHER" id="PTHR38684">
    <property type="entry name" value="PROTEIN AMPE"/>
    <property type="match status" value="1"/>
</dbReference>
<keyword evidence="1" id="KW-0812">Transmembrane</keyword>
<sequence length="278" mass="31475">MVLIALLIALSIERLYHSPDALHWQFYLSRWQHWSASKLSDEKWQSAPATFLRTIAPALFVGLLIQLLDNLLVTFLVSIAALLLAINCEPARVSYKTYLKAANRGDDETCQQHQRALSQYAGLGEKTSVNQSLIWINYRHYLAVMFYFVLFGSVGALLYATFRIAADAENNPESQDNSTSYWSRLLWFADWVPARLAGFGLLIVGHFSRALPVWIQLTSTPYSEPKSLLFEVAENAEDTPQHPDDKTEHATCQLKLMRRQQIFWVAVIAVLTLSGAVL</sequence>
<dbReference type="RefSeq" id="WP_126751979.1">
    <property type="nucleotide sequence ID" value="NZ_JBHUMT010000013.1"/>
</dbReference>